<dbReference type="EMBL" id="RBIL01000001">
    <property type="protein sequence ID" value="RKQ90661.1"/>
    <property type="molecule type" value="Genomic_DNA"/>
</dbReference>
<keyword evidence="2" id="KW-1185">Reference proteome</keyword>
<reference evidence="1 2" key="1">
    <citation type="submission" date="2018-10" db="EMBL/GenBank/DDBJ databases">
        <title>Genomic Encyclopedia of Archaeal and Bacterial Type Strains, Phase II (KMG-II): from individual species to whole genera.</title>
        <authorList>
            <person name="Goeker M."/>
        </authorList>
    </citation>
    <scope>NUCLEOTIDE SEQUENCE [LARGE SCALE GENOMIC DNA]</scope>
    <source>
        <strain evidence="1 2">DSM 14954</strain>
    </source>
</reference>
<dbReference type="RefSeq" id="WP_121247599.1">
    <property type="nucleotide sequence ID" value="NZ_RBIL01000001.1"/>
</dbReference>
<dbReference type="AlphaFoldDB" id="A0A660LD75"/>
<proteinExistence type="predicted"/>
<comment type="caution">
    <text evidence="1">The sequence shown here is derived from an EMBL/GenBank/DDBJ whole genome shotgun (WGS) entry which is preliminary data.</text>
</comment>
<gene>
    <name evidence="1" type="ORF">C8N24_0474</name>
</gene>
<sequence length="103" mass="11482">MTVRVSRTTKRDPRVVRLRAVRRGSTVRVTWRVVNPQRFSSYIVAGTAARNGGKPLVVSGDGAVRPRTTSYKVTLTSADRVRFVTLRGLDEVGFLKPITVEVR</sequence>
<evidence type="ECO:0000313" key="1">
    <source>
        <dbReference type="EMBL" id="RKQ90661.1"/>
    </source>
</evidence>
<dbReference type="Proteomes" id="UP000278962">
    <property type="component" value="Unassembled WGS sequence"/>
</dbReference>
<protein>
    <submittedName>
        <fullName evidence="1">Uncharacterized protein</fullName>
    </submittedName>
</protein>
<organism evidence="1 2">
    <name type="scientific">Solirubrobacter pauli</name>
    <dbReference type="NCBI Taxonomy" id="166793"/>
    <lineage>
        <taxon>Bacteria</taxon>
        <taxon>Bacillati</taxon>
        <taxon>Actinomycetota</taxon>
        <taxon>Thermoleophilia</taxon>
        <taxon>Solirubrobacterales</taxon>
        <taxon>Solirubrobacteraceae</taxon>
        <taxon>Solirubrobacter</taxon>
    </lineage>
</organism>
<name>A0A660LD75_9ACTN</name>
<accession>A0A660LD75</accession>
<evidence type="ECO:0000313" key="2">
    <source>
        <dbReference type="Proteomes" id="UP000278962"/>
    </source>
</evidence>